<evidence type="ECO:0000313" key="2">
    <source>
        <dbReference type="Proteomes" id="UP000194309"/>
    </source>
</evidence>
<dbReference type="AlphaFoldDB" id="A0A1X9SQJ3"/>
<organism evidence="1 2">
    <name type="scientific">Campylobacter devanensis</name>
    <dbReference type="NCBI Taxonomy" id="3161138"/>
    <lineage>
        <taxon>Bacteria</taxon>
        <taxon>Pseudomonadati</taxon>
        <taxon>Campylobacterota</taxon>
        <taxon>Epsilonproteobacteria</taxon>
        <taxon>Campylobacterales</taxon>
        <taxon>Campylobacteraceae</taxon>
        <taxon>Campylobacter</taxon>
    </lineage>
</organism>
<dbReference type="EMBL" id="CP018788">
    <property type="protein sequence ID" value="ARQ98475.1"/>
    <property type="molecule type" value="Genomic_DNA"/>
</dbReference>
<proteinExistence type="predicted"/>
<dbReference type="Pfam" id="PF01973">
    <property type="entry name" value="MptE-like"/>
    <property type="match status" value="1"/>
</dbReference>
<gene>
    <name evidence="1" type="ORF">CIGN_0149</name>
</gene>
<dbReference type="KEGG" id="cdev:CIGN_0149"/>
<dbReference type="OrthoDB" id="8867611at2"/>
<protein>
    <submittedName>
        <fullName evidence="1">Motility accessory factor</fullName>
    </submittedName>
</protein>
<keyword evidence="2" id="KW-1185">Reference proteome</keyword>
<dbReference type="PANTHER" id="PTHR41786">
    <property type="entry name" value="MOTILITY ACCESSORY FACTOR MAF"/>
    <property type="match status" value="1"/>
</dbReference>
<accession>A0A381D735</accession>
<dbReference type="InterPro" id="IPR002826">
    <property type="entry name" value="MptE-like"/>
</dbReference>
<name>A0A1X9SQJ3_9BACT</name>
<dbReference type="Proteomes" id="UP000194309">
    <property type="component" value="Chromosome"/>
</dbReference>
<evidence type="ECO:0000313" key="1">
    <source>
        <dbReference type="EMBL" id="ARQ98475.1"/>
    </source>
</evidence>
<reference evidence="1 2" key="1">
    <citation type="journal article" date="2017" name="Genome Biol. Evol.">
        <title>Comparative Genomic Analysis Identifies a Campylobacter Clade Deficient in Selenium Metabolism.</title>
        <authorList>
            <person name="Miller W.G."/>
            <person name="Yee E."/>
            <person name="Lopes B.S."/>
            <person name="Chapman M.H."/>
            <person name="Huynh S."/>
            <person name="Bono J.L."/>
            <person name="Parker C.T."/>
            <person name="Strachan N.J.C."/>
            <person name="Forbes K.J."/>
        </authorList>
    </citation>
    <scope>NUCLEOTIDE SEQUENCE [LARGE SCALE GENOMIC DNA]</scope>
    <source>
        <strain evidence="1 2">NCTC 13003</strain>
    </source>
</reference>
<dbReference type="PANTHER" id="PTHR41786:SF1">
    <property type="entry name" value="6-HYDROXYMETHYLPTERIN DIPHOSPHOKINASE MPTE-LIKE DOMAIN-CONTAINING PROTEIN"/>
    <property type="match status" value="1"/>
</dbReference>
<accession>A0A1X9SQJ3</accession>
<dbReference type="STRING" id="1660064.CIGN_0149"/>
<sequence>MDNIFNKNYNHQVDPNAVKEFHQAIDKDIRANGGTTLFINNIIALCQINFNLAKAVYDLKSNSKFDVFAGKSSLDINIINTHTKEPLYSGSPASHTNDMLNKFKKEYSLYPSLFFYGLGNGNFYKALLENKNHKKIIVFEPEIEIFFIVLHLNDFSKDMRENRFVPLCTSYLNESYLHIICGSKDVIYNVRSYNFHIYNDYYAKNYESSANAINKSLLNTQLLGIKSAGTSAEDTLIGMKHVVANMPHFYANYSLKDVLNLNTNRNKTAIIVSTGPSLTKQLELLREVAPYAILIAADASYPILKLNNLKPDFVTTMERIVESGEFFNSKASEFDNGITFVASSLIHPNTIGLLKGRNAVFAHKPLKFEYALGEDSKNYMCKGPSTAHFAFDLAIELGCKQIIFIGQDLAMASDGTTHAKGMVFGETSPTIASKEYTPNITTVLGYGGKTQVKSTKTWDLFRNYFEAMIDALNAYTDVKVYNATEGGSRIKGAIEMPFGELVSQLIGAGVKKELIKPEPISPKLSQQKLSEQRAIIENFIKVGKDRQALITELFKKISKLVESADRDLAANKEPRYAKFYELKDRIERLKATLQSDKVFNDVYMYTAYNFCIHQELEFMALMVKPENNKGDRDKKIFEYVRQHGYYFFSLAGMVETTIDTLQNALDGWEV</sequence>